<feature type="compositionally biased region" description="Basic and acidic residues" evidence="1">
    <location>
        <begin position="39"/>
        <end position="51"/>
    </location>
</feature>
<reference evidence="2" key="1">
    <citation type="journal article" date="2003" name="Genome Biol.">
        <title>An integrated gene annotation and transcriptional profiling approach towards the full gene content of the Drosophila genome.</title>
        <authorList>
            <person name="Hild M."/>
            <person name="Beckmann B."/>
            <person name="Haas S.A."/>
            <person name="Koch B."/>
            <person name="Solovyev V."/>
            <person name="Busold C."/>
            <person name="Fellenberg K."/>
            <person name="Boutros M."/>
            <person name="Vingron M."/>
            <person name="Sauer F."/>
            <person name="Hoheisel J.D."/>
            <person name="Paro R."/>
        </authorList>
    </citation>
    <scope>NUCLEOTIDE SEQUENCE</scope>
</reference>
<organism evidence="2">
    <name type="scientific">Drosophila melanogaster</name>
    <name type="common">Fruit fly</name>
    <dbReference type="NCBI Taxonomy" id="7227"/>
    <lineage>
        <taxon>Eukaryota</taxon>
        <taxon>Metazoa</taxon>
        <taxon>Ecdysozoa</taxon>
        <taxon>Arthropoda</taxon>
        <taxon>Hexapoda</taxon>
        <taxon>Insecta</taxon>
        <taxon>Pterygota</taxon>
        <taxon>Neoptera</taxon>
        <taxon>Endopterygota</taxon>
        <taxon>Diptera</taxon>
        <taxon>Brachycera</taxon>
        <taxon>Muscomorpha</taxon>
        <taxon>Ephydroidea</taxon>
        <taxon>Drosophilidae</taxon>
        <taxon>Drosophila</taxon>
        <taxon>Sophophora</taxon>
    </lineage>
</organism>
<accession>Q6IIZ5</accession>
<dbReference type="AlphaFoldDB" id="Q6IIZ5"/>
<proteinExistence type="predicted"/>
<name>Q6IIZ5_DROME</name>
<feature type="region of interest" description="Disordered" evidence="1">
    <location>
        <begin position="35"/>
        <end position="59"/>
    </location>
</feature>
<evidence type="ECO:0000313" key="2">
    <source>
        <dbReference type="EMBL" id="DAA04426.1"/>
    </source>
</evidence>
<gene>
    <name evidence="2" type="ORF">HDC16453</name>
</gene>
<protein>
    <submittedName>
        <fullName evidence="2">HDC16453</fullName>
    </submittedName>
</protein>
<evidence type="ECO:0000256" key="1">
    <source>
        <dbReference type="SAM" id="MobiDB-lite"/>
    </source>
</evidence>
<dbReference type="EMBL" id="BK002921">
    <property type="protein sequence ID" value="DAA04426.1"/>
    <property type="molecule type" value="Genomic_DNA"/>
</dbReference>
<sequence>MWQGGRGKLGNGKCDTGWLAGMRFARLIETGAFQGGGEKGAEGRSEKREIRGSFGRESGEGSAAKLRHVFPYGVAQMRRFIIVPHATCVFHFVASAPLRFSQFSREKPATLAKCKINNLINSWPGQDRSTLPSKMILCHRAHPHSHSTHSSYLLQTAAPEVLRIFRSVHRCRLAATPTQLVGNCSWSSAFNGFYSRHDGATRARNISGYLIVGCPNITYMSLFCFLIGPISDPANISSSGTAN</sequence>